<dbReference type="GO" id="GO:0050660">
    <property type="term" value="F:flavin adenine dinucleotide binding"/>
    <property type="evidence" value="ECO:0007669"/>
    <property type="project" value="InterPro"/>
</dbReference>
<evidence type="ECO:0000256" key="7">
    <source>
        <dbReference type="ARBA" id="ARBA00022679"/>
    </source>
</evidence>
<keyword evidence="12 14" id="KW-0100">Branched-chain amino acid biosynthesis</keyword>
<comment type="catalytic activity">
    <reaction evidence="13 14">
        <text>2 pyruvate + H(+) = (2S)-2-acetolactate + CO2</text>
        <dbReference type="Rhea" id="RHEA:25249"/>
        <dbReference type="ChEBI" id="CHEBI:15361"/>
        <dbReference type="ChEBI" id="CHEBI:15378"/>
        <dbReference type="ChEBI" id="CHEBI:16526"/>
        <dbReference type="ChEBI" id="CHEBI:58476"/>
        <dbReference type="EC" id="2.2.1.6"/>
    </reaction>
</comment>
<evidence type="ECO:0000256" key="9">
    <source>
        <dbReference type="ARBA" id="ARBA00022827"/>
    </source>
</evidence>
<feature type="domain" description="Thiamine pyrophosphate enzyme N-terminal TPP-binding" evidence="17">
    <location>
        <begin position="1"/>
        <end position="117"/>
    </location>
</feature>
<evidence type="ECO:0000256" key="10">
    <source>
        <dbReference type="ARBA" id="ARBA00022842"/>
    </source>
</evidence>
<dbReference type="SUPFAM" id="SSF52467">
    <property type="entry name" value="DHS-like NAD/FAD-binding domain"/>
    <property type="match status" value="1"/>
</dbReference>
<evidence type="ECO:0000256" key="1">
    <source>
        <dbReference type="ARBA" id="ARBA00004974"/>
    </source>
</evidence>
<dbReference type="AlphaFoldDB" id="A0A084IN82"/>
<dbReference type="Proteomes" id="UP000028302">
    <property type="component" value="Unassembled WGS sequence"/>
</dbReference>
<dbReference type="GO" id="GO:0030976">
    <property type="term" value="F:thiamine pyrophosphate binding"/>
    <property type="evidence" value="ECO:0007669"/>
    <property type="project" value="UniProtKB-UniRule"/>
</dbReference>
<dbReference type="CDD" id="cd02015">
    <property type="entry name" value="TPP_AHAS"/>
    <property type="match status" value="1"/>
</dbReference>
<protein>
    <recommendedName>
        <fullName evidence="4 14">Acetolactate synthase</fullName>
        <ecNumber evidence="4 14">2.2.1.6</ecNumber>
    </recommendedName>
</protein>
<dbReference type="InterPro" id="IPR029061">
    <property type="entry name" value="THDP-binding"/>
</dbReference>
<gene>
    <name evidence="18" type="ORF">C41B8_06262</name>
</gene>
<dbReference type="InterPro" id="IPR039368">
    <property type="entry name" value="AHAS_TPP"/>
</dbReference>
<keyword evidence="10 14" id="KW-0460">Magnesium</keyword>
<comment type="cofactor">
    <cofactor evidence="14">
        <name>Mg(2+)</name>
        <dbReference type="ChEBI" id="CHEBI:18420"/>
    </cofactor>
    <text evidence="14">Binds 1 Mg(2+) ion per subunit.</text>
</comment>
<evidence type="ECO:0000256" key="11">
    <source>
        <dbReference type="ARBA" id="ARBA00023052"/>
    </source>
</evidence>
<dbReference type="Pfam" id="PF02776">
    <property type="entry name" value="TPP_enzyme_N"/>
    <property type="match status" value="1"/>
</dbReference>
<dbReference type="STRING" id="1304275.C41B8_06262"/>
<evidence type="ECO:0000256" key="8">
    <source>
        <dbReference type="ARBA" id="ARBA00022723"/>
    </source>
</evidence>
<evidence type="ECO:0000256" key="12">
    <source>
        <dbReference type="ARBA" id="ARBA00023304"/>
    </source>
</evidence>
<keyword evidence="6" id="KW-0285">Flavoprotein</keyword>
<evidence type="ECO:0000313" key="19">
    <source>
        <dbReference type="Proteomes" id="UP000028302"/>
    </source>
</evidence>
<evidence type="ECO:0000313" key="18">
    <source>
        <dbReference type="EMBL" id="KEZ78166.1"/>
    </source>
</evidence>
<keyword evidence="9" id="KW-0274">FAD</keyword>
<evidence type="ECO:0000259" key="16">
    <source>
        <dbReference type="Pfam" id="PF02775"/>
    </source>
</evidence>
<dbReference type="InterPro" id="IPR011766">
    <property type="entry name" value="TPP_enzyme_TPP-bd"/>
</dbReference>
<dbReference type="GO" id="GO:0009097">
    <property type="term" value="P:isoleucine biosynthetic process"/>
    <property type="evidence" value="ECO:0007669"/>
    <property type="project" value="UniProtKB-UniPathway"/>
</dbReference>
<dbReference type="EC" id="2.2.1.6" evidence="4 14"/>
<evidence type="ECO:0000256" key="13">
    <source>
        <dbReference type="ARBA" id="ARBA00048670"/>
    </source>
</evidence>
<proteinExistence type="inferred from homology"/>
<dbReference type="CDD" id="cd07035">
    <property type="entry name" value="TPP_PYR_POX_like"/>
    <property type="match status" value="1"/>
</dbReference>
<dbReference type="FunFam" id="3.40.50.1220:FF:000008">
    <property type="entry name" value="Acetolactate synthase"/>
    <property type="match status" value="1"/>
</dbReference>
<evidence type="ECO:0000256" key="2">
    <source>
        <dbReference type="ARBA" id="ARBA00005025"/>
    </source>
</evidence>
<comment type="caution">
    <text evidence="18">The sequence shown here is derived from an EMBL/GenBank/DDBJ whole genome shotgun (WGS) entry which is preliminary data.</text>
</comment>
<keyword evidence="11 14" id="KW-0786">Thiamine pyrophosphate</keyword>
<dbReference type="UniPathway" id="UPA00049">
    <property type="reaction ID" value="UER00059"/>
</dbReference>
<keyword evidence="5 14" id="KW-0028">Amino-acid biosynthesis</keyword>
<dbReference type="Gene3D" id="3.40.50.970">
    <property type="match status" value="2"/>
</dbReference>
<evidence type="ECO:0000256" key="14">
    <source>
        <dbReference type="RuleBase" id="RU003591"/>
    </source>
</evidence>
<reference evidence="18 19" key="1">
    <citation type="submission" date="2013-03" db="EMBL/GenBank/DDBJ databases">
        <title>Salinisphaera hydrothermalis C41B8 Genome Sequencing.</title>
        <authorList>
            <person name="Li C."/>
            <person name="Lai Q."/>
            <person name="Shao Z."/>
        </authorList>
    </citation>
    <scope>NUCLEOTIDE SEQUENCE [LARGE SCALE GENOMIC DNA]</scope>
    <source>
        <strain evidence="18 19">C41B8</strain>
    </source>
</reference>
<dbReference type="InterPro" id="IPR012001">
    <property type="entry name" value="Thiamin_PyroP_enz_TPP-bd_dom"/>
</dbReference>
<comment type="similarity">
    <text evidence="3 14">Belongs to the TPP enzyme family.</text>
</comment>
<dbReference type="FunFam" id="3.40.50.970:FF:000007">
    <property type="entry name" value="Acetolactate synthase"/>
    <property type="match status" value="1"/>
</dbReference>
<dbReference type="InterPro" id="IPR029035">
    <property type="entry name" value="DHS-like_NAD/FAD-binding_dom"/>
</dbReference>
<keyword evidence="19" id="KW-1185">Reference proteome</keyword>
<dbReference type="GO" id="GO:0005948">
    <property type="term" value="C:acetolactate synthase complex"/>
    <property type="evidence" value="ECO:0007669"/>
    <property type="project" value="TreeGrafter"/>
</dbReference>
<keyword evidence="7 14" id="KW-0808">Transferase</keyword>
<dbReference type="PATRIC" id="fig|1304275.5.peg.1280"/>
<evidence type="ECO:0000256" key="5">
    <source>
        <dbReference type="ARBA" id="ARBA00022605"/>
    </source>
</evidence>
<dbReference type="FunFam" id="3.40.50.970:FF:000016">
    <property type="entry name" value="Acetolactate synthase"/>
    <property type="match status" value="1"/>
</dbReference>
<dbReference type="PROSITE" id="PS00187">
    <property type="entry name" value="TPP_ENZYMES"/>
    <property type="match status" value="1"/>
</dbReference>
<dbReference type="UniPathway" id="UPA00047">
    <property type="reaction ID" value="UER00055"/>
</dbReference>
<sequence length="571" mass="59923">MNAAQQILEIFEAHGIDTVFGYPGGCIMPLYDALVDSAGVTHVLCRHEQGCALAADGYARSSGRVGVAIATSGPGATNLITGVANAHRDSVPMVVITGQAPSALIGTDAFQEVDVLGMTLDIVKHSALVTRAEEVGPAIDEALRLAASGRPGPVWIDIPKDVLQGEVAAMAWAEPTEPGRAPGGGAALTDVAAIVDMLRRARRPLLYSGGGVSRAGAEAAFRAFAETSGLPHVHSLNGIGNAGRAHAEDLGMLGMHGSKAANQAVDACDLLLVVGARLDDRATGQLDGFAPNARLIHLDIDAAELNKRRRAELGLRGDLAPMLTALTQTLADRPLAIAAWRRRCRDWRARDGFAATRPADPRAPIGGPAFVRALSDAAPADAIVACDVGQHQMWVAQHFAFDAPRHHLSSGGLGTMGYGLPAAIGAQFAHPARTVINIAGDGSFMMNVQELATIRRHRLPVKIVVADNACLGMVRQQQELFYDNRESQIDLDDNPDFAVLASAFDIPTHCVTRIGEIDAGLRALFEAPGAALLHVAIDRADNVWPTVAPGRANRDMLHAVPAAMPAATAEA</sequence>
<dbReference type="InterPro" id="IPR000399">
    <property type="entry name" value="TPP-bd_CS"/>
</dbReference>
<evidence type="ECO:0000256" key="3">
    <source>
        <dbReference type="ARBA" id="ARBA00007812"/>
    </source>
</evidence>
<dbReference type="InterPro" id="IPR012846">
    <property type="entry name" value="Acetolactate_synth_lsu"/>
</dbReference>
<comment type="pathway">
    <text evidence="2 14">Amino-acid biosynthesis; L-valine biosynthesis; L-valine from pyruvate: step 1/4.</text>
</comment>
<dbReference type="PANTHER" id="PTHR18968:SF142">
    <property type="entry name" value="ACETOLACTATE SYNTHASE"/>
    <property type="match status" value="1"/>
</dbReference>
<evidence type="ECO:0000259" key="15">
    <source>
        <dbReference type="Pfam" id="PF00205"/>
    </source>
</evidence>
<dbReference type="RefSeq" id="WP_037335616.1">
    <property type="nucleotide sequence ID" value="NZ_APNK01000006.1"/>
</dbReference>
<evidence type="ECO:0000259" key="17">
    <source>
        <dbReference type="Pfam" id="PF02776"/>
    </source>
</evidence>
<evidence type="ECO:0000256" key="6">
    <source>
        <dbReference type="ARBA" id="ARBA00022630"/>
    </source>
</evidence>
<dbReference type="InterPro" id="IPR012000">
    <property type="entry name" value="Thiamin_PyroP_enz_cen_dom"/>
</dbReference>
<feature type="domain" description="Thiamine pyrophosphate enzyme central" evidence="15">
    <location>
        <begin position="191"/>
        <end position="326"/>
    </location>
</feature>
<keyword evidence="8 14" id="KW-0479">Metal-binding</keyword>
<evidence type="ECO:0000256" key="4">
    <source>
        <dbReference type="ARBA" id="ARBA00013145"/>
    </source>
</evidence>
<dbReference type="GO" id="GO:0003984">
    <property type="term" value="F:acetolactate synthase activity"/>
    <property type="evidence" value="ECO:0007669"/>
    <property type="project" value="UniProtKB-EC"/>
</dbReference>
<organism evidence="18 19">
    <name type="scientific">Salinisphaera hydrothermalis (strain C41B8)</name>
    <dbReference type="NCBI Taxonomy" id="1304275"/>
    <lineage>
        <taxon>Bacteria</taxon>
        <taxon>Pseudomonadati</taxon>
        <taxon>Pseudomonadota</taxon>
        <taxon>Gammaproteobacteria</taxon>
        <taxon>Salinisphaerales</taxon>
        <taxon>Salinisphaeraceae</taxon>
        <taxon>Salinisphaera</taxon>
    </lineage>
</organism>
<dbReference type="NCBIfam" id="NF006524">
    <property type="entry name" value="PRK08978.1"/>
    <property type="match status" value="1"/>
</dbReference>
<comment type="cofactor">
    <cofactor evidence="14">
        <name>thiamine diphosphate</name>
        <dbReference type="ChEBI" id="CHEBI:58937"/>
    </cofactor>
    <text evidence="14">Binds 1 thiamine pyrophosphate per subunit.</text>
</comment>
<dbReference type="Pfam" id="PF00205">
    <property type="entry name" value="TPP_enzyme_M"/>
    <property type="match status" value="1"/>
</dbReference>
<dbReference type="Pfam" id="PF02775">
    <property type="entry name" value="TPP_enzyme_C"/>
    <property type="match status" value="1"/>
</dbReference>
<feature type="domain" description="Thiamine pyrophosphate enzyme TPP-binding" evidence="16">
    <location>
        <begin position="387"/>
        <end position="535"/>
    </location>
</feature>
<comment type="pathway">
    <text evidence="1 14">Amino-acid biosynthesis; L-isoleucine biosynthesis; L-isoleucine from 2-oxobutanoate: step 1/4.</text>
</comment>
<dbReference type="NCBIfam" id="TIGR00118">
    <property type="entry name" value="acolac_lg"/>
    <property type="match status" value="1"/>
</dbReference>
<dbReference type="eggNOG" id="COG0028">
    <property type="taxonomic scope" value="Bacteria"/>
</dbReference>
<dbReference type="GO" id="GO:0000287">
    <property type="term" value="F:magnesium ion binding"/>
    <property type="evidence" value="ECO:0007669"/>
    <property type="project" value="UniProtKB-UniRule"/>
</dbReference>
<dbReference type="OrthoDB" id="9785953at2"/>
<accession>A0A084IN82</accession>
<dbReference type="PANTHER" id="PTHR18968">
    <property type="entry name" value="THIAMINE PYROPHOSPHATE ENZYMES"/>
    <property type="match status" value="1"/>
</dbReference>
<dbReference type="Gene3D" id="3.40.50.1220">
    <property type="entry name" value="TPP-binding domain"/>
    <property type="match status" value="1"/>
</dbReference>
<dbReference type="InterPro" id="IPR045229">
    <property type="entry name" value="TPP_enz"/>
</dbReference>
<name>A0A084IN82_SALHC</name>
<dbReference type="SUPFAM" id="SSF52518">
    <property type="entry name" value="Thiamin diphosphate-binding fold (THDP-binding)"/>
    <property type="match status" value="2"/>
</dbReference>
<dbReference type="GO" id="GO:0009099">
    <property type="term" value="P:L-valine biosynthetic process"/>
    <property type="evidence" value="ECO:0007669"/>
    <property type="project" value="UniProtKB-UniPathway"/>
</dbReference>
<dbReference type="EMBL" id="APNK01000006">
    <property type="protein sequence ID" value="KEZ78166.1"/>
    <property type="molecule type" value="Genomic_DNA"/>
</dbReference>